<protein>
    <submittedName>
        <fullName evidence="1">Uncharacterized protein</fullName>
    </submittedName>
</protein>
<keyword evidence="2" id="KW-1185">Reference proteome</keyword>
<accession>B9D2W3</accession>
<evidence type="ECO:0000313" key="1">
    <source>
        <dbReference type="EMBL" id="EEF13649.1"/>
    </source>
</evidence>
<comment type="caution">
    <text evidence="1">The sequence shown here is derived from an EMBL/GenBank/DDBJ whole genome shotgun (WGS) entry which is preliminary data.</text>
</comment>
<dbReference type="EMBL" id="ACFU01000016">
    <property type="protein sequence ID" value="EEF13649.1"/>
    <property type="molecule type" value="Genomic_DNA"/>
</dbReference>
<dbReference type="Proteomes" id="UP000003082">
    <property type="component" value="Unassembled WGS sequence"/>
</dbReference>
<name>B9D2W3_CAMRE</name>
<proteinExistence type="predicted"/>
<dbReference type="STRING" id="553218.CAMRE0001_0485"/>
<organism evidence="1 2">
    <name type="scientific">Campylobacter rectus RM3267</name>
    <dbReference type="NCBI Taxonomy" id="553218"/>
    <lineage>
        <taxon>Bacteria</taxon>
        <taxon>Pseudomonadati</taxon>
        <taxon>Campylobacterota</taxon>
        <taxon>Epsilonproteobacteria</taxon>
        <taxon>Campylobacterales</taxon>
        <taxon>Campylobacteraceae</taxon>
        <taxon>Campylobacter</taxon>
    </lineage>
</organism>
<evidence type="ECO:0000313" key="2">
    <source>
        <dbReference type="Proteomes" id="UP000003082"/>
    </source>
</evidence>
<gene>
    <name evidence="1" type="ORF">CAMRE0001_0485</name>
</gene>
<reference evidence="1 2" key="1">
    <citation type="submission" date="2008-08" db="EMBL/GenBank/DDBJ databases">
        <authorList>
            <person name="Madupu R."/>
            <person name="Durkin A.S."/>
            <person name="Torralba M."/>
            <person name="Methe B."/>
            <person name="Sutton G.G."/>
            <person name="Strausberg R.L."/>
            <person name="Nelson K.E."/>
        </authorList>
    </citation>
    <scope>NUCLEOTIDE SEQUENCE [LARGE SCALE GENOMIC DNA]</scope>
    <source>
        <strain evidence="1 2">RM3267</strain>
    </source>
</reference>
<dbReference type="AlphaFoldDB" id="B9D2W3"/>
<sequence>MITRGKKRRFRAAFYHKFAARVNLMDFRLNSSQIYREQISSNFSS</sequence>